<dbReference type="Proteomes" id="UP000093000">
    <property type="component" value="Unassembled WGS sequence"/>
</dbReference>
<accession>A0A1C7NRX3</accession>
<sequence length="211" mass="24137">MMLWLITFIGLYLTVQASTVLTVYHQKDGQFIKRGEIVGLPGVPEYVPLQNEIVDFKSKRDSFYEIKVRDESTGKIYLQSTKMCQMVASDWHDEFTLHLDENNQFYHFDYYSTSSICPAIDYPVTTKPFSTTVHVAKSVPAPKPLLGHFASQQQKTQSKKPVVKVNDEIPQNKEIEEKSFFQKYWYLILAAGMFLMSASGGPPPEAPARRQ</sequence>
<feature type="chain" id="PRO_5008889855" evidence="1">
    <location>
        <begin position="18"/>
        <end position="211"/>
    </location>
</feature>
<dbReference type="EMBL" id="LUGH01000002">
    <property type="protein sequence ID" value="OBZ91872.1"/>
    <property type="molecule type" value="Genomic_DNA"/>
</dbReference>
<name>A0A1C7NRX3_9FUNG</name>
<keyword evidence="1" id="KW-0732">Signal</keyword>
<evidence type="ECO:0000256" key="1">
    <source>
        <dbReference type="SAM" id="SignalP"/>
    </source>
</evidence>
<evidence type="ECO:0000313" key="3">
    <source>
        <dbReference type="Proteomes" id="UP000093000"/>
    </source>
</evidence>
<dbReference type="PANTHER" id="PTHR39219:SF1">
    <property type="entry name" value="ER MEMBRANE PROTEIN COMPLEX SUBUNIT 10"/>
    <property type="match status" value="1"/>
</dbReference>
<keyword evidence="3" id="KW-1185">Reference proteome</keyword>
<protein>
    <submittedName>
        <fullName evidence="2">ER membrane protein complex subunit 10</fullName>
    </submittedName>
</protein>
<dbReference type="OrthoDB" id="1894652at2759"/>
<dbReference type="Pfam" id="PF21203">
    <property type="entry name" value="ECM10"/>
    <property type="match status" value="1"/>
</dbReference>
<feature type="signal peptide" evidence="1">
    <location>
        <begin position="1"/>
        <end position="17"/>
    </location>
</feature>
<dbReference type="InParanoid" id="A0A1C7NRX3"/>
<organism evidence="2 3">
    <name type="scientific">Choanephora cucurbitarum</name>
    <dbReference type="NCBI Taxonomy" id="101091"/>
    <lineage>
        <taxon>Eukaryota</taxon>
        <taxon>Fungi</taxon>
        <taxon>Fungi incertae sedis</taxon>
        <taxon>Mucoromycota</taxon>
        <taxon>Mucoromycotina</taxon>
        <taxon>Mucoromycetes</taxon>
        <taxon>Mucorales</taxon>
        <taxon>Mucorineae</taxon>
        <taxon>Choanephoraceae</taxon>
        <taxon>Choanephoroideae</taxon>
        <taxon>Choanephora</taxon>
    </lineage>
</organism>
<proteinExistence type="predicted"/>
<dbReference type="AlphaFoldDB" id="A0A1C7NRX3"/>
<evidence type="ECO:0000313" key="2">
    <source>
        <dbReference type="EMBL" id="OBZ91872.1"/>
    </source>
</evidence>
<dbReference type="PANTHER" id="PTHR39219">
    <property type="entry name" value="ER MEMBRANE PROTEIN COMPLEX SUBUNIT 10"/>
    <property type="match status" value="1"/>
</dbReference>
<dbReference type="CDD" id="cd22209">
    <property type="entry name" value="EMC10"/>
    <property type="match status" value="1"/>
</dbReference>
<comment type="caution">
    <text evidence="2">The sequence shown here is derived from an EMBL/GenBank/DDBJ whole genome shotgun (WGS) entry which is preliminary data.</text>
</comment>
<dbReference type="STRING" id="101091.A0A1C7NRX3"/>
<reference evidence="2 3" key="1">
    <citation type="submission" date="2016-03" db="EMBL/GenBank/DDBJ databases">
        <title>Choanephora cucurbitarum.</title>
        <authorList>
            <person name="Min B."/>
            <person name="Park H."/>
            <person name="Park J.-H."/>
            <person name="Shin H.-D."/>
            <person name="Choi I.-G."/>
        </authorList>
    </citation>
    <scope>NUCLEOTIDE SEQUENCE [LARGE SCALE GENOMIC DNA]</scope>
    <source>
        <strain evidence="2 3">KUS-F28377</strain>
    </source>
</reference>
<gene>
    <name evidence="2" type="primary">emc10</name>
    <name evidence="2" type="ORF">A0J61_00077</name>
</gene>